<dbReference type="PANTHER" id="PTHR30461:SF2">
    <property type="entry name" value="SERINE RECOMBINASE PINE-RELATED"/>
    <property type="match status" value="1"/>
</dbReference>
<dbReference type="GO" id="GO:0004634">
    <property type="term" value="F:phosphopyruvate hydratase activity"/>
    <property type="evidence" value="ECO:0007669"/>
    <property type="project" value="UniProtKB-EC"/>
</dbReference>
<sequence length="194" mass="21786">MPVPTSWWGRGRRIWRISTFGGARRTLDTLKQHARELRREIERQGLTVRKVWLEQRSASKQHIRREKLEGAMADVIAGEVKTLAVWKTDRFDRRGMAAVGAALDEFDRRKARLYVLQEGLDSSQPGSRIVFAILAERAREEIKDLTLRVTTGKAAGCGQIKSGAPARGERVAKYNRLIEIAEADASLSFGLTTG</sequence>
<dbReference type="Gene3D" id="3.20.20.120">
    <property type="entry name" value="Enolase-like C-terminal domain"/>
    <property type="match status" value="1"/>
</dbReference>
<evidence type="ECO:0000313" key="4">
    <source>
        <dbReference type="EMBL" id="GGJ21310.1"/>
    </source>
</evidence>
<dbReference type="GO" id="GO:0003677">
    <property type="term" value="F:DNA binding"/>
    <property type="evidence" value="ECO:0007669"/>
    <property type="project" value="UniProtKB-KW"/>
</dbReference>
<accession>A0A917NSP5</accession>
<dbReference type="RefSeq" id="WP_189312151.1">
    <property type="nucleotide sequence ID" value="NZ_BMQA01000010.1"/>
</dbReference>
<dbReference type="CDD" id="cd00338">
    <property type="entry name" value="Ser_Recombinase"/>
    <property type="match status" value="1"/>
</dbReference>
<reference evidence="4" key="2">
    <citation type="submission" date="2020-09" db="EMBL/GenBank/DDBJ databases">
        <authorList>
            <person name="Sun Q."/>
            <person name="Ohkuma M."/>
        </authorList>
    </citation>
    <scope>NUCLEOTIDE SEQUENCE</scope>
    <source>
        <strain evidence="4">JCM 3086</strain>
    </source>
</reference>
<comment type="caution">
    <text evidence="4">The sequence shown here is derived from an EMBL/GenBank/DDBJ whole genome shotgun (WGS) entry which is preliminary data.</text>
</comment>
<dbReference type="InterPro" id="IPR036162">
    <property type="entry name" value="Resolvase-like_N_sf"/>
</dbReference>
<dbReference type="Gene3D" id="3.40.50.1390">
    <property type="entry name" value="Resolvase, N-terminal catalytic domain"/>
    <property type="match status" value="1"/>
</dbReference>
<dbReference type="Proteomes" id="UP000657574">
    <property type="component" value="Unassembled WGS sequence"/>
</dbReference>
<organism evidence="4 5">
    <name type="scientific">Streptomyces brasiliensis</name>
    <dbReference type="NCBI Taxonomy" id="1954"/>
    <lineage>
        <taxon>Bacteria</taxon>
        <taxon>Bacillati</taxon>
        <taxon>Actinomycetota</taxon>
        <taxon>Actinomycetes</taxon>
        <taxon>Kitasatosporales</taxon>
        <taxon>Streptomycetaceae</taxon>
        <taxon>Streptomyces</taxon>
    </lineage>
</organism>
<dbReference type="GO" id="GO:0006096">
    <property type="term" value="P:glycolytic process"/>
    <property type="evidence" value="ECO:0007669"/>
    <property type="project" value="UniProtKB-KW"/>
</dbReference>
<feature type="domain" description="Resolvase/invertase-type recombinase catalytic" evidence="3">
    <location>
        <begin position="16"/>
        <end position="160"/>
    </location>
</feature>
<protein>
    <recommendedName>
        <fullName evidence="3">Resolvase/invertase-type recombinase catalytic domain-containing protein</fullName>
    </recommendedName>
</protein>
<dbReference type="Pfam" id="PF00239">
    <property type="entry name" value="Resolvase"/>
    <property type="match status" value="1"/>
</dbReference>
<evidence type="ECO:0000313" key="5">
    <source>
        <dbReference type="Proteomes" id="UP000657574"/>
    </source>
</evidence>
<keyword evidence="2" id="KW-0233">DNA recombination</keyword>
<gene>
    <name evidence="4" type="ORF">GCM10010121_035450</name>
</gene>
<dbReference type="InterPro" id="IPR036849">
    <property type="entry name" value="Enolase-like_C_sf"/>
</dbReference>
<dbReference type="InterPro" id="IPR006119">
    <property type="entry name" value="Resolv_N"/>
</dbReference>
<evidence type="ECO:0000256" key="1">
    <source>
        <dbReference type="ARBA" id="ARBA00023125"/>
    </source>
</evidence>
<dbReference type="InterPro" id="IPR050639">
    <property type="entry name" value="SSR_resolvase"/>
</dbReference>
<dbReference type="SUPFAM" id="SSF51604">
    <property type="entry name" value="Enolase C-terminal domain-like"/>
    <property type="match status" value="1"/>
</dbReference>
<keyword evidence="1" id="KW-0238">DNA-binding</keyword>
<reference evidence="4" key="1">
    <citation type="journal article" date="2014" name="Int. J. Syst. Evol. Microbiol.">
        <title>Complete genome sequence of Corynebacterium casei LMG S-19264T (=DSM 44701T), isolated from a smear-ripened cheese.</title>
        <authorList>
            <consortium name="US DOE Joint Genome Institute (JGI-PGF)"/>
            <person name="Walter F."/>
            <person name="Albersmeier A."/>
            <person name="Kalinowski J."/>
            <person name="Ruckert C."/>
        </authorList>
    </citation>
    <scope>NUCLEOTIDE SEQUENCE</scope>
    <source>
        <strain evidence="4">JCM 3086</strain>
    </source>
</reference>
<name>A0A917NSP5_9ACTN</name>
<dbReference type="EMBL" id="BMQA01000010">
    <property type="protein sequence ID" value="GGJ21310.1"/>
    <property type="molecule type" value="Genomic_DNA"/>
</dbReference>
<dbReference type="GO" id="GO:0000150">
    <property type="term" value="F:DNA strand exchange activity"/>
    <property type="evidence" value="ECO:0007669"/>
    <property type="project" value="InterPro"/>
</dbReference>
<dbReference type="AlphaFoldDB" id="A0A917NSP5"/>
<dbReference type="SUPFAM" id="SSF53041">
    <property type="entry name" value="Resolvase-like"/>
    <property type="match status" value="1"/>
</dbReference>
<proteinExistence type="predicted"/>
<evidence type="ECO:0000256" key="2">
    <source>
        <dbReference type="ARBA" id="ARBA00023172"/>
    </source>
</evidence>
<keyword evidence="5" id="KW-1185">Reference proteome</keyword>
<dbReference type="SMART" id="SM00857">
    <property type="entry name" value="Resolvase"/>
    <property type="match status" value="1"/>
</dbReference>
<evidence type="ECO:0000259" key="3">
    <source>
        <dbReference type="SMART" id="SM00857"/>
    </source>
</evidence>
<dbReference type="PANTHER" id="PTHR30461">
    <property type="entry name" value="DNA-INVERTASE FROM LAMBDOID PROPHAGE"/>
    <property type="match status" value="1"/>
</dbReference>